<dbReference type="EMBL" id="CP034726">
    <property type="protein sequence ID" value="QBP17719.1"/>
    <property type="molecule type" value="Genomic_DNA"/>
</dbReference>
<feature type="transmembrane region" description="Helical" evidence="1">
    <location>
        <begin position="6"/>
        <end position="30"/>
    </location>
</feature>
<evidence type="ECO:0000256" key="1">
    <source>
        <dbReference type="SAM" id="Phobius"/>
    </source>
</evidence>
<keyword evidence="1" id="KW-0812">Transmembrane</keyword>
<feature type="transmembrane region" description="Helical" evidence="1">
    <location>
        <begin position="42"/>
        <end position="61"/>
    </location>
</feature>
<feature type="transmembrane region" description="Helical" evidence="1">
    <location>
        <begin position="76"/>
        <end position="109"/>
    </location>
</feature>
<dbReference type="Proteomes" id="UP000294321">
    <property type="component" value="Chromosome"/>
</dbReference>
<dbReference type="KEGG" id="lji:ELX58_00635"/>
<name>A0A4V1ALI5_9LACO</name>
<dbReference type="AlphaFoldDB" id="A0A4V1ALI5"/>
<dbReference type="OrthoDB" id="7870017at2"/>
<keyword evidence="3" id="KW-1185">Reference proteome</keyword>
<reference evidence="3" key="1">
    <citation type="submission" date="2018-12" db="EMBL/GenBank/DDBJ databases">
        <title>A new species of lactobacillus.</title>
        <authorList>
            <person name="Jian Y."/>
            <person name="Xin L."/>
            <person name="Hong Z.J."/>
            <person name="Ming L.Z."/>
            <person name="Hong X.Z."/>
        </authorList>
    </citation>
    <scope>NUCLEOTIDE SEQUENCE [LARGE SCALE GENOMIC DNA]</scope>
    <source>
        <strain evidence="3">HSLZ-75</strain>
    </source>
</reference>
<evidence type="ECO:0000313" key="3">
    <source>
        <dbReference type="Proteomes" id="UP000294321"/>
    </source>
</evidence>
<dbReference type="InterPro" id="IPR008407">
    <property type="entry name" value="Brnchd-chn_aa_trnsp_AzlD"/>
</dbReference>
<keyword evidence="1" id="KW-1133">Transmembrane helix</keyword>
<dbReference type="RefSeq" id="WP_133441264.1">
    <property type="nucleotide sequence ID" value="NZ_CP034726.1"/>
</dbReference>
<dbReference type="Pfam" id="PF05437">
    <property type="entry name" value="AzlD"/>
    <property type="match status" value="1"/>
</dbReference>
<organism evidence="2 3">
    <name type="scientific">Acetilactobacillus jinshanensis</name>
    <dbReference type="NCBI Taxonomy" id="1720083"/>
    <lineage>
        <taxon>Bacteria</taxon>
        <taxon>Bacillati</taxon>
        <taxon>Bacillota</taxon>
        <taxon>Bacilli</taxon>
        <taxon>Lactobacillales</taxon>
        <taxon>Lactobacillaceae</taxon>
        <taxon>Acetilactobacillus</taxon>
    </lineage>
</organism>
<keyword evidence="1" id="KW-0472">Membrane</keyword>
<protein>
    <submittedName>
        <fullName evidence="2">AzlD domain-containing protein</fullName>
    </submittedName>
</protein>
<proteinExistence type="predicted"/>
<sequence length="110" mass="12759">MEWNTMDHFWLIIICFFVALIPRFIPLSFFRKRKIPKWFNEWMSYVPISLFTALVVKGLFITNHYAFSVSGKAPDLIATVIVIVVAYWTRSMASSVILGLIAVWLLAFVI</sequence>
<evidence type="ECO:0000313" key="2">
    <source>
        <dbReference type="EMBL" id="QBP17719.1"/>
    </source>
</evidence>
<gene>
    <name evidence="2" type="ORF">ELX58_00635</name>
</gene>
<accession>A0A4V1ALI5</accession>